<proteinExistence type="predicted"/>
<evidence type="ECO:0000313" key="1">
    <source>
        <dbReference type="EMBL" id="MET2832841.1"/>
    </source>
</evidence>
<protein>
    <submittedName>
        <fullName evidence="1">DUF1403 family protein</fullName>
    </submittedName>
</protein>
<organism evidence="1 2">
    <name type="scientific">Mesorhizobium shangrilense</name>
    <dbReference type="NCBI Taxonomy" id="460060"/>
    <lineage>
        <taxon>Bacteria</taxon>
        <taxon>Pseudomonadati</taxon>
        <taxon>Pseudomonadota</taxon>
        <taxon>Alphaproteobacteria</taxon>
        <taxon>Hyphomicrobiales</taxon>
        <taxon>Phyllobacteriaceae</taxon>
        <taxon>Mesorhizobium</taxon>
    </lineage>
</organism>
<dbReference type="InterPro" id="IPR009843">
    <property type="entry name" value="DUF1403"/>
</dbReference>
<dbReference type="Pfam" id="PF07183">
    <property type="entry name" value="DUF1403"/>
    <property type="match status" value="1"/>
</dbReference>
<evidence type="ECO:0000313" key="2">
    <source>
        <dbReference type="Proteomes" id="UP001548832"/>
    </source>
</evidence>
<dbReference type="RefSeq" id="WP_354465091.1">
    <property type="nucleotide sequence ID" value="NZ_JBEWSZ010000014.1"/>
</dbReference>
<reference evidence="1 2" key="1">
    <citation type="submission" date="2024-06" db="EMBL/GenBank/DDBJ databases">
        <authorList>
            <person name="Kim D.-U."/>
        </authorList>
    </citation>
    <scope>NUCLEOTIDE SEQUENCE [LARGE SCALE GENOMIC DNA]</scope>
    <source>
        <strain evidence="1 2">KACC15460</strain>
    </source>
</reference>
<name>A0ABV2DRY4_9HYPH</name>
<gene>
    <name evidence="1" type="ORF">ABVQ20_38625</name>
</gene>
<dbReference type="EMBL" id="JBEWSZ010000014">
    <property type="protein sequence ID" value="MET2832841.1"/>
    <property type="molecule type" value="Genomic_DNA"/>
</dbReference>
<sequence>MRGRRCRRWNLRPSSAAAPISCWQRRRNCGRKGRAPSSRSCFPTDAVVASQEIAGISDRGLRRLFDRLLERGAVRELSGRPTFRIYGL</sequence>
<comment type="caution">
    <text evidence="1">The sequence shown here is derived from an EMBL/GenBank/DDBJ whole genome shotgun (WGS) entry which is preliminary data.</text>
</comment>
<accession>A0ABV2DRY4</accession>
<keyword evidence="2" id="KW-1185">Reference proteome</keyword>
<dbReference type="Proteomes" id="UP001548832">
    <property type="component" value="Unassembled WGS sequence"/>
</dbReference>